<organism evidence="4 5">
    <name type="scientific">Sulfuracidifex metallicus DSM 6482 = JCM 9184</name>
    <dbReference type="NCBI Taxonomy" id="523847"/>
    <lineage>
        <taxon>Archaea</taxon>
        <taxon>Thermoproteota</taxon>
        <taxon>Thermoprotei</taxon>
        <taxon>Sulfolobales</taxon>
        <taxon>Sulfolobaceae</taxon>
        <taxon>Sulfuracidifex</taxon>
    </lineage>
</organism>
<dbReference type="PANTHER" id="PTHR21089">
    <property type="entry name" value="SHIKIMATE DEHYDROGENASE"/>
    <property type="match status" value="1"/>
</dbReference>
<dbReference type="GO" id="GO:0008652">
    <property type="term" value="P:amino acid biosynthetic process"/>
    <property type="evidence" value="ECO:0007669"/>
    <property type="project" value="UniProtKB-KW"/>
</dbReference>
<dbReference type="EMBL" id="WGGD01000005">
    <property type="protein sequence ID" value="MUN28347.1"/>
    <property type="molecule type" value="Genomic_DNA"/>
</dbReference>
<dbReference type="InterPro" id="IPR046346">
    <property type="entry name" value="Aminoacid_DH-like_N_sf"/>
</dbReference>
<feature type="domain" description="Shikimate dehydrogenase substrate binding N-terminal" evidence="3">
    <location>
        <begin position="15"/>
        <end position="95"/>
    </location>
</feature>
<comment type="pathway">
    <text evidence="1">Metabolic intermediate biosynthesis; chorismate biosynthesis; chorismate from D-erythrose 4-phosphate and phosphoenolpyruvate: step 4/7.</text>
</comment>
<name>A0A6A9QGL2_SULME</name>
<dbReference type="InterPro" id="IPR013708">
    <property type="entry name" value="Shikimate_DH-bd_N"/>
</dbReference>
<accession>A0A6A9QGL2</accession>
<keyword evidence="5" id="KW-1185">Reference proteome</keyword>
<feature type="binding site" evidence="1">
    <location>
        <position position="69"/>
    </location>
    <ligand>
        <name>shikimate</name>
        <dbReference type="ChEBI" id="CHEBI:36208"/>
    </ligand>
</feature>
<evidence type="ECO:0000259" key="2">
    <source>
        <dbReference type="Pfam" id="PF01488"/>
    </source>
</evidence>
<dbReference type="SUPFAM" id="SSF51735">
    <property type="entry name" value="NAD(P)-binding Rossmann-fold domains"/>
    <property type="match status" value="1"/>
</dbReference>
<keyword evidence="1" id="KW-0521">NADP</keyword>
<keyword evidence="1" id="KW-0057">Aromatic amino acid biosynthesis</keyword>
<dbReference type="AlphaFoldDB" id="A0A6A9QGL2"/>
<feature type="binding site" evidence="1">
    <location>
        <position position="94"/>
    </location>
    <ligand>
        <name>shikimate</name>
        <dbReference type="ChEBI" id="CHEBI:36208"/>
    </ligand>
</feature>
<feature type="binding site" evidence="1">
    <location>
        <begin position="23"/>
        <end position="25"/>
    </location>
    <ligand>
        <name>shikimate</name>
        <dbReference type="ChEBI" id="CHEBI:36208"/>
    </ligand>
</feature>
<dbReference type="InterPro" id="IPR022893">
    <property type="entry name" value="Shikimate_DH_fam"/>
</dbReference>
<dbReference type="GO" id="GO:0019632">
    <property type="term" value="P:shikimate metabolic process"/>
    <property type="evidence" value="ECO:0007669"/>
    <property type="project" value="TreeGrafter"/>
</dbReference>
<proteinExistence type="inferred from homology"/>
<dbReference type="Pfam" id="PF01488">
    <property type="entry name" value="Shikimate_DH"/>
    <property type="match status" value="1"/>
</dbReference>
<dbReference type="GO" id="GO:0009073">
    <property type="term" value="P:aromatic amino acid family biosynthetic process"/>
    <property type="evidence" value="ECO:0007669"/>
    <property type="project" value="UniProtKB-KW"/>
</dbReference>
<dbReference type="GO" id="GO:0009423">
    <property type="term" value="P:chorismate biosynthetic process"/>
    <property type="evidence" value="ECO:0007669"/>
    <property type="project" value="UniProtKB-UniRule"/>
</dbReference>
<dbReference type="SUPFAM" id="SSF53223">
    <property type="entry name" value="Aminoacid dehydrogenase-like, N-terminal domain"/>
    <property type="match status" value="1"/>
</dbReference>
<comment type="subunit">
    <text evidence="1">Homodimer.</text>
</comment>
<feature type="domain" description="Quinate/shikimate 5-dehydrogenase/glutamyl-tRNA reductase" evidence="2">
    <location>
        <begin position="112"/>
        <end position="180"/>
    </location>
</feature>
<feature type="binding site" evidence="1">
    <location>
        <begin position="129"/>
        <end position="133"/>
    </location>
    <ligand>
        <name>NADP(+)</name>
        <dbReference type="ChEBI" id="CHEBI:58349"/>
    </ligand>
</feature>
<gene>
    <name evidence="1 4" type="primary">aroE</name>
    <name evidence="4" type="ORF">GC250_02440</name>
</gene>
<dbReference type="PANTHER" id="PTHR21089:SF1">
    <property type="entry name" value="BIFUNCTIONAL 3-DEHYDROQUINATE DEHYDRATASE_SHIKIMATE DEHYDROGENASE, CHLOROPLASTIC"/>
    <property type="match status" value="1"/>
</dbReference>
<dbReference type="Gene3D" id="3.40.50.720">
    <property type="entry name" value="NAD(P)-binding Rossmann-like Domain"/>
    <property type="match status" value="1"/>
</dbReference>
<keyword evidence="1 4" id="KW-0560">Oxidoreductase</keyword>
<evidence type="ECO:0000313" key="4">
    <source>
        <dbReference type="EMBL" id="MUN28347.1"/>
    </source>
</evidence>
<comment type="function">
    <text evidence="1">Involved in the biosynthesis of the chorismate, which leads to the biosynthesis of aromatic amino acids. Catalyzes the reversible NADPH linked reduction of 3-dehydroshikimate (DHSA) to yield shikimate (SA).</text>
</comment>
<dbReference type="OrthoDB" id="8744at2157"/>
<evidence type="ECO:0000259" key="3">
    <source>
        <dbReference type="Pfam" id="PF08501"/>
    </source>
</evidence>
<dbReference type="Proteomes" id="UP000470772">
    <property type="component" value="Unassembled WGS sequence"/>
</dbReference>
<feature type="binding site" evidence="1">
    <location>
        <position position="228"/>
    </location>
    <ligand>
        <name>NADP(+)</name>
        <dbReference type="ChEBI" id="CHEBI:58349"/>
    </ligand>
</feature>
<dbReference type="InterPro" id="IPR006151">
    <property type="entry name" value="Shikm_DH/Glu-tRNA_Rdtase"/>
</dbReference>
<dbReference type="Pfam" id="PF08501">
    <property type="entry name" value="Shikimate_dh_N"/>
    <property type="match status" value="1"/>
</dbReference>
<feature type="active site" description="Proton acceptor" evidence="1">
    <location>
        <position position="73"/>
    </location>
</feature>
<dbReference type="EC" id="1.1.1.25" evidence="1"/>
<dbReference type="Gene3D" id="3.40.50.10860">
    <property type="entry name" value="Leucine Dehydrogenase, chain A, domain 1"/>
    <property type="match status" value="1"/>
</dbReference>
<sequence>MSLLMIDQNTKLLGVVGQNISYTLSPAIHNFSFSNLEINAVYLSFDIKEDKLRRAVDGLVEVAKGLNFTIPYKEKVIELLDEVDKASEMLGAVNTTMGRKGYNTDFLAVKSLVQEKVNSLDEKVCLIYGAGGASRAAAFALAELGCSLEIINRSKERAEEVADRVRSYGYEAKVVEECREAYVTVNTTPDWEKVPCNGSKLSIEFVYKPLETTLIRASRNLGIDVINGIQILVRQAMEAEKIWFNSSLPDEKVLEYLYARKLIW</sequence>
<feature type="binding site" evidence="1">
    <location>
        <position position="207"/>
    </location>
    <ligand>
        <name>shikimate</name>
        <dbReference type="ChEBI" id="CHEBI:36208"/>
    </ligand>
</feature>
<reference evidence="4 5" key="1">
    <citation type="submission" date="2019-10" db="EMBL/GenBank/DDBJ databases">
        <title>Sequencing and Assembly of Multiple Reported Metal-Biooxidizing Members of the Extremely Thermoacidophilic Archaeal Family Sulfolobaceae.</title>
        <authorList>
            <person name="Counts J.A."/>
            <person name="Kelly R.M."/>
        </authorList>
    </citation>
    <scope>NUCLEOTIDE SEQUENCE [LARGE SCALE GENOMIC DNA]</scope>
    <source>
        <strain evidence="4 5">DSM 6482</strain>
    </source>
</reference>
<comment type="catalytic activity">
    <reaction evidence="1">
        <text>shikimate + NADP(+) = 3-dehydroshikimate + NADPH + H(+)</text>
        <dbReference type="Rhea" id="RHEA:17737"/>
        <dbReference type="ChEBI" id="CHEBI:15378"/>
        <dbReference type="ChEBI" id="CHEBI:16630"/>
        <dbReference type="ChEBI" id="CHEBI:36208"/>
        <dbReference type="ChEBI" id="CHEBI:57783"/>
        <dbReference type="ChEBI" id="CHEBI:58349"/>
        <dbReference type="EC" id="1.1.1.25"/>
    </reaction>
</comment>
<comment type="similarity">
    <text evidence="1">Belongs to the shikimate dehydrogenase family.</text>
</comment>
<protein>
    <recommendedName>
        <fullName evidence="1">Shikimate dehydrogenase (NADP(+))</fullName>
        <shortName evidence="1">SDH</shortName>
        <ecNumber evidence="1">1.1.1.25</ecNumber>
    </recommendedName>
</protein>
<dbReference type="InterPro" id="IPR036291">
    <property type="entry name" value="NAD(P)-bd_dom_sf"/>
</dbReference>
<dbReference type="HAMAP" id="MF_00222">
    <property type="entry name" value="Shikimate_DH_AroE"/>
    <property type="match status" value="1"/>
</dbReference>
<feature type="binding site" evidence="1">
    <location>
        <position position="105"/>
    </location>
    <ligand>
        <name>shikimate</name>
        <dbReference type="ChEBI" id="CHEBI:36208"/>
    </ligand>
</feature>
<dbReference type="UniPathway" id="UPA00053">
    <property type="reaction ID" value="UER00087"/>
</dbReference>
<keyword evidence="1" id="KW-0028">Amino-acid biosynthesis</keyword>
<comment type="caution">
    <text evidence="4">The sequence shown here is derived from an EMBL/GenBank/DDBJ whole genome shotgun (WGS) entry which is preliminary data.</text>
</comment>
<dbReference type="GO" id="GO:0004764">
    <property type="term" value="F:shikimate 3-dehydrogenase (NADP+) activity"/>
    <property type="evidence" value="ECO:0007669"/>
    <property type="project" value="UniProtKB-UniRule"/>
</dbReference>
<feature type="binding site" evidence="1">
    <location>
        <position position="205"/>
    </location>
    <ligand>
        <name>NADP(+)</name>
        <dbReference type="ChEBI" id="CHEBI:58349"/>
    </ligand>
</feature>
<evidence type="ECO:0000256" key="1">
    <source>
        <dbReference type="HAMAP-Rule" id="MF_00222"/>
    </source>
</evidence>
<comment type="caution">
    <text evidence="1">Lacks conserved residue(s) required for the propagation of feature annotation.</text>
</comment>
<evidence type="ECO:0000313" key="5">
    <source>
        <dbReference type="Proteomes" id="UP000470772"/>
    </source>
</evidence>
<feature type="binding site" evidence="1">
    <location>
        <position position="235"/>
    </location>
    <ligand>
        <name>shikimate</name>
        <dbReference type="ChEBI" id="CHEBI:36208"/>
    </ligand>
</feature>